<comment type="similarity">
    <text evidence="1">Belongs to the sigma-70 factor family. ECF subfamily.</text>
</comment>
<dbReference type="GO" id="GO:0006352">
    <property type="term" value="P:DNA-templated transcription initiation"/>
    <property type="evidence" value="ECO:0007669"/>
    <property type="project" value="InterPro"/>
</dbReference>
<accession>A0A2T7BGH9</accession>
<evidence type="ECO:0000313" key="8">
    <source>
        <dbReference type="Proteomes" id="UP000244450"/>
    </source>
</evidence>
<dbReference type="GO" id="GO:0003677">
    <property type="term" value="F:DNA binding"/>
    <property type="evidence" value="ECO:0007669"/>
    <property type="project" value="InterPro"/>
</dbReference>
<feature type="domain" description="RNA polymerase sigma factor 70 region 4 type 2" evidence="6">
    <location>
        <begin position="122"/>
        <end position="174"/>
    </location>
</feature>
<dbReference type="SUPFAM" id="SSF88946">
    <property type="entry name" value="Sigma2 domain of RNA polymerase sigma factors"/>
    <property type="match status" value="1"/>
</dbReference>
<organism evidence="7 8">
    <name type="scientific">Chitinophaga parva</name>
    <dbReference type="NCBI Taxonomy" id="2169414"/>
    <lineage>
        <taxon>Bacteria</taxon>
        <taxon>Pseudomonadati</taxon>
        <taxon>Bacteroidota</taxon>
        <taxon>Chitinophagia</taxon>
        <taxon>Chitinophagales</taxon>
        <taxon>Chitinophagaceae</taxon>
        <taxon>Chitinophaga</taxon>
    </lineage>
</organism>
<comment type="caution">
    <text evidence="7">The sequence shown here is derived from an EMBL/GenBank/DDBJ whole genome shotgun (WGS) entry which is preliminary data.</text>
</comment>
<keyword evidence="3" id="KW-0731">Sigma factor</keyword>
<name>A0A2T7BGH9_9BACT</name>
<dbReference type="Gene3D" id="1.10.1740.10">
    <property type="match status" value="1"/>
</dbReference>
<evidence type="ECO:0000256" key="2">
    <source>
        <dbReference type="ARBA" id="ARBA00023015"/>
    </source>
</evidence>
<evidence type="ECO:0000256" key="1">
    <source>
        <dbReference type="ARBA" id="ARBA00010641"/>
    </source>
</evidence>
<dbReference type="EMBL" id="QCYK01000002">
    <property type="protein sequence ID" value="PUZ25333.1"/>
    <property type="molecule type" value="Genomic_DNA"/>
</dbReference>
<dbReference type="InterPro" id="IPR013249">
    <property type="entry name" value="RNA_pol_sigma70_r4_t2"/>
</dbReference>
<evidence type="ECO:0000259" key="6">
    <source>
        <dbReference type="Pfam" id="PF08281"/>
    </source>
</evidence>
<protein>
    <submittedName>
        <fullName evidence="7">RNA polymerase sigma-70 factor</fullName>
    </submittedName>
</protein>
<dbReference type="Pfam" id="PF08281">
    <property type="entry name" value="Sigma70_r4_2"/>
    <property type="match status" value="1"/>
</dbReference>
<evidence type="ECO:0000313" key="7">
    <source>
        <dbReference type="EMBL" id="PUZ25333.1"/>
    </source>
</evidence>
<dbReference type="InterPro" id="IPR013325">
    <property type="entry name" value="RNA_pol_sigma_r2"/>
</dbReference>
<dbReference type="NCBIfam" id="TIGR02937">
    <property type="entry name" value="sigma70-ECF"/>
    <property type="match status" value="1"/>
</dbReference>
<dbReference type="NCBIfam" id="TIGR02985">
    <property type="entry name" value="Sig70_bacteroi1"/>
    <property type="match status" value="1"/>
</dbReference>
<dbReference type="Proteomes" id="UP000244450">
    <property type="component" value="Unassembled WGS sequence"/>
</dbReference>
<evidence type="ECO:0000256" key="3">
    <source>
        <dbReference type="ARBA" id="ARBA00023082"/>
    </source>
</evidence>
<dbReference type="InterPro" id="IPR014327">
    <property type="entry name" value="RNA_pol_sigma70_bacteroid"/>
</dbReference>
<evidence type="ECO:0000256" key="4">
    <source>
        <dbReference type="ARBA" id="ARBA00023163"/>
    </source>
</evidence>
<proteinExistence type="inferred from homology"/>
<dbReference type="PANTHER" id="PTHR43133">
    <property type="entry name" value="RNA POLYMERASE ECF-TYPE SIGMA FACTO"/>
    <property type="match status" value="1"/>
</dbReference>
<dbReference type="Pfam" id="PF04542">
    <property type="entry name" value="Sigma70_r2"/>
    <property type="match status" value="1"/>
</dbReference>
<dbReference type="PANTHER" id="PTHR43133:SF46">
    <property type="entry name" value="RNA POLYMERASE SIGMA-70 FACTOR ECF SUBFAMILY"/>
    <property type="match status" value="1"/>
</dbReference>
<dbReference type="InterPro" id="IPR013324">
    <property type="entry name" value="RNA_pol_sigma_r3/r4-like"/>
</dbReference>
<sequence>MNHYQSLNDQALAGLLQTGDRQAFTALYSRYWEKMVIVAYVKLQSTQDAEEVVQDLFVDIWNRRGNLQLRNSFHTYISGALKYKIYTFIGRKNQELARSGSLAMEDICRNTEEWLSYEALREDLEKAVLELPEKCRLVFRLSRENGLSNQDIANTLSIAPKTVEKHLTKALLHLRTALKSFFFLFL</sequence>
<dbReference type="RefSeq" id="WP_108687171.1">
    <property type="nucleotide sequence ID" value="NZ_QCYK01000002.1"/>
</dbReference>
<dbReference type="InterPro" id="IPR036388">
    <property type="entry name" value="WH-like_DNA-bd_sf"/>
</dbReference>
<feature type="domain" description="RNA polymerase sigma-70 region 2" evidence="5">
    <location>
        <begin position="28"/>
        <end position="92"/>
    </location>
</feature>
<dbReference type="Gene3D" id="1.10.10.10">
    <property type="entry name" value="Winged helix-like DNA-binding domain superfamily/Winged helix DNA-binding domain"/>
    <property type="match status" value="1"/>
</dbReference>
<dbReference type="OrthoDB" id="1097528at2"/>
<reference evidence="7 8" key="1">
    <citation type="submission" date="2018-04" db="EMBL/GenBank/DDBJ databases">
        <title>Chitinophaga fuyangensis sp. nov., isolated from soil in a chemical factory.</title>
        <authorList>
            <person name="Chen K."/>
        </authorList>
    </citation>
    <scope>NUCLEOTIDE SEQUENCE [LARGE SCALE GENOMIC DNA]</scope>
    <source>
        <strain evidence="7 8">LY-1</strain>
    </source>
</reference>
<dbReference type="InterPro" id="IPR039425">
    <property type="entry name" value="RNA_pol_sigma-70-like"/>
</dbReference>
<keyword evidence="8" id="KW-1185">Reference proteome</keyword>
<dbReference type="InterPro" id="IPR014284">
    <property type="entry name" value="RNA_pol_sigma-70_dom"/>
</dbReference>
<keyword evidence="2" id="KW-0805">Transcription regulation</keyword>
<evidence type="ECO:0000259" key="5">
    <source>
        <dbReference type="Pfam" id="PF04542"/>
    </source>
</evidence>
<dbReference type="SUPFAM" id="SSF88659">
    <property type="entry name" value="Sigma3 and sigma4 domains of RNA polymerase sigma factors"/>
    <property type="match status" value="1"/>
</dbReference>
<dbReference type="AlphaFoldDB" id="A0A2T7BGH9"/>
<dbReference type="InterPro" id="IPR007627">
    <property type="entry name" value="RNA_pol_sigma70_r2"/>
</dbReference>
<keyword evidence="4" id="KW-0804">Transcription</keyword>
<dbReference type="GO" id="GO:0016987">
    <property type="term" value="F:sigma factor activity"/>
    <property type="evidence" value="ECO:0007669"/>
    <property type="project" value="UniProtKB-KW"/>
</dbReference>
<gene>
    <name evidence="7" type="ORF">DCC81_13600</name>
</gene>